<keyword evidence="2" id="KW-0732">Signal</keyword>
<dbReference type="RefSeq" id="WP_096325661.1">
    <property type="nucleotide sequence ID" value="NZ_FOMX01000112.1"/>
</dbReference>
<feature type="compositionally biased region" description="Low complexity" evidence="1">
    <location>
        <begin position="524"/>
        <end position="565"/>
    </location>
</feature>
<evidence type="ECO:0000256" key="1">
    <source>
        <dbReference type="SAM" id="MobiDB-lite"/>
    </source>
</evidence>
<organism evidence="4 5">
    <name type="scientific">Nannocystis exedens</name>
    <dbReference type="NCBI Taxonomy" id="54"/>
    <lineage>
        <taxon>Bacteria</taxon>
        <taxon>Pseudomonadati</taxon>
        <taxon>Myxococcota</taxon>
        <taxon>Polyangia</taxon>
        <taxon>Nannocystales</taxon>
        <taxon>Nannocystaceae</taxon>
        <taxon>Nannocystis</taxon>
    </lineage>
</organism>
<accession>A0A1I2J2X8</accession>
<dbReference type="AlphaFoldDB" id="A0A1I2J2X8"/>
<evidence type="ECO:0000259" key="3">
    <source>
        <dbReference type="Pfam" id="PF13360"/>
    </source>
</evidence>
<dbReference type="InterPro" id="IPR014756">
    <property type="entry name" value="Ig_E-set"/>
</dbReference>
<dbReference type="EMBL" id="FOMX01000112">
    <property type="protein sequence ID" value="SFF48223.1"/>
    <property type="molecule type" value="Genomic_DNA"/>
</dbReference>
<sequence length="621" mass="64329">MRLVLQFSTLCAVLAIAPSVLAAPPHITSLSSASVTQNGRVRIAGADFGKAPGLVQGARVEIGGVPVATARWEDTAISAYVTQDVPLGDTTLRVITSEGASEAVPLTIEPLPPPDGRIAWRFQVDGMSIGHRSGIGPDGTVIAVDALGFVYALAPDGLLKWIHDGPRQAGHEHGSGSEGPVAVGADGSSYVGIDPLGPDLQLHALAPDGTLKWILNESWANTVSGPAVGPEGDVYWAVTAPGGGLQRIKPSGELVWSSAGEPSLSGGYYERSHELLFGPSRANGPNDQAYFAVTLGDIYHGMPTPPFLFGFGLDGQQRFATYVQSMSGSFSPRGQVAVGPDGRVYLSSWGLPDGWGLHAYEPGGGERVWSYHPDPGNVVSTPEFDADGNLYVMHDGAYLTSLDAQGSLRWESWMDPGSRLGPSLSPDGDTILIDGMNIAPDGELVAYEAATGAQLWKIMFPIENGTYQMPSARARFTADGSRAYVSTAIGGQPDEDVYGWLYAVEIEAATDPGEETEGEGGTTGEPDPGGSSDATGEPGTSTGETGASSGAAPTTAPEETSTGAETGEDEGGDGGSSAGETGGQDDPGAEGCGCRSANAGGAGWLLALPWLVRGRRRRHRR</sequence>
<evidence type="ECO:0000313" key="5">
    <source>
        <dbReference type="Proteomes" id="UP000199400"/>
    </source>
</evidence>
<dbReference type="InterPro" id="IPR011047">
    <property type="entry name" value="Quinoprotein_ADH-like_sf"/>
</dbReference>
<dbReference type="SUPFAM" id="SSF81296">
    <property type="entry name" value="E set domains"/>
    <property type="match status" value="1"/>
</dbReference>
<dbReference type="InterPro" id="IPR002372">
    <property type="entry name" value="PQQ_rpt_dom"/>
</dbReference>
<dbReference type="Pfam" id="PF13360">
    <property type="entry name" value="PQQ_2"/>
    <property type="match status" value="1"/>
</dbReference>
<feature type="chain" id="PRO_5011577917" evidence="2">
    <location>
        <begin position="23"/>
        <end position="621"/>
    </location>
</feature>
<feature type="compositionally biased region" description="Gly residues" evidence="1">
    <location>
        <begin position="573"/>
        <end position="582"/>
    </location>
</feature>
<evidence type="ECO:0000256" key="2">
    <source>
        <dbReference type="SAM" id="SignalP"/>
    </source>
</evidence>
<evidence type="ECO:0000313" key="4">
    <source>
        <dbReference type="EMBL" id="SFF48223.1"/>
    </source>
</evidence>
<dbReference type="STRING" id="54.SAMN02745121_09131"/>
<dbReference type="Gene3D" id="2.80.10.50">
    <property type="match status" value="1"/>
</dbReference>
<dbReference type="Gene3D" id="2.140.10.10">
    <property type="entry name" value="Quinoprotein alcohol dehydrogenase-like superfamily"/>
    <property type="match status" value="1"/>
</dbReference>
<feature type="region of interest" description="Disordered" evidence="1">
    <location>
        <begin position="511"/>
        <end position="601"/>
    </location>
</feature>
<feature type="signal peptide" evidence="2">
    <location>
        <begin position="1"/>
        <end position="22"/>
    </location>
</feature>
<feature type="domain" description="Pyrrolo-quinoline quinone repeat" evidence="3">
    <location>
        <begin position="333"/>
        <end position="460"/>
    </location>
</feature>
<dbReference type="SUPFAM" id="SSF50998">
    <property type="entry name" value="Quinoprotein alcohol dehydrogenase-like"/>
    <property type="match status" value="1"/>
</dbReference>
<gene>
    <name evidence="4" type="ORF">SAMN02745121_09131</name>
</gene>
<dbReference type="Proteomes" id="UP000199400">
    <property type="component" value="Unassembled WGS sequence"/>
</dbReference>
<protein>
    <submittedName>
        <fullName evidence="4">Outer membrane protein assembly factor BamB, contains PQQ-like beta-propeller repeat</fullName>
    </submittedName>
</protein>
<dbReference type="Gene3D" id="2.60.40.10">
    <property type="entry name" value="Immunoglobulins"/>
    <property type="match status" value="1"/>
</dbReference>
<reference evidence="5" key="1">
    <citation type="submission" date="2016-10" db="EMBL/GenBank/DDBJ databases">
        <authorList>
            <person name="Varghese N."/>
            <person name="Submissions S."/>
        </authorList>
    </citation>
    <scope>NUCLEOTIDE SEQUENCE [LARGE SCALE GENOMIC DNA]</scope>
    <source>
        <strain evidence="5">ATCC 25963</strain>
    </source>
</reference>
<keyword evidence="5" id="KW-1185">Reference proteome</keyword>
<proteinExistence type="predicted"/>
<dbReference type="InterPro" id="IPR013783">
    <property type="entry name" value="Ig-like_fold"/>
</dbReference>
<name>A0A1I2J2X8_9BACT</name>
<dbReference type="OrthoDB" id="5503248at2"/>